<dbReference type="Gene3D" id="2.40.40.10">
    <property type="entry name" value="RlpA-like domain"/>
    <property type="match status" value="1"/>
</dbReference>
<dbReference type="GO" id="GO:0005576">
    <property type="term" value="C:extracellular region"/>
    <property type="evidence" value="ECO:0007669"/>
    <property type="project" value="InterPro"/>
</dbReference>
<sequence>MINLTKYSKILFLSLCTLNLCFYITNSDENGGWERGHATFYGGADASGTMGGACGYGDLYRQGYGLQTAALSTALFSSGQRCGACFELRCEDDPEWCLPGSIIISATNFCPPNFALANDNGGWCNPPLQHFDLAEPAFLQIAQYRAGIVPVRFRRVPCEKPGGIRFTINGNSYFDLVLITNVGGAGDVRAVSLKGSKTNRWQSMSRNWGQNWQSNTYLRGQSLSFQVTASDGRSVVSYDVVPEDWQFGQTFEGGQF</sequence>
<keyword evidence="6 7" id="KW-0961">Cell wall biogenesis/degradation</keyword>
<evidence type="ECO:0000256" key="5">
    <source>
        <dbReference type="ARBA" id="ARBA00023136"/>
    </source>
</evidence>
<protein>
    <recommendedName>
        <fullName evidence="7">Expansin</fullName>
    </recommendedName>
</protein>
<evidence type="ECO:0000256" key="3">
    <source>
        <dbReference type="ARBA" id="ARBA00022525"/>
    </source>
</evidence>
<dbReference type="PANTHER" id="PTHR31867">
    <property type="entry name" value="EXPANSIN-A15"/>
    <property type="match status" value="1"/>
</dbReference>
<feature type="signal peptide" evidence="7">
    <location>
        <begin position="1"/>
        <end position="27"/>
    </location>
</feature>
<dbReference type="Gene3D" id="2.60.40.760">
    <property type="entry name" value="Expansin, cellulose-binding-like domain"/>
    <property type="match status" value="1"/>
</dbReference>
<comment type="subcellular location">
    <subcellularLocation>
        <location evidence="7">Secreted</location>
        <location evidence="7">Cell wall</location>
    </subcellularLocation>
    <subcellularLocation>
        <location evidence="7">Membrane</location>
        <topology evidence="7">Peripheral membrane protein</topology>
    </subcellularLocation>
</comment>
<dbReference type="FunFam" id="2.60.40.760:FF:000001">
    <property type="entry name" value="Expansin"/>
    <property type="match status" value="1"/>
</dbReference>
<gene>
    <name evidence="10" type="ORF">ANE_LOCUS23755</name>
</gene>
<comment type="function">
    <text evidence="7">Causes loosening and extension of plant cell walls by disrupting non-covalent bonding between cellulose microfibrils and matrix glucans. No enzymatic activity has been found.</text>
</comment>
<evidence type="ECO:0000259" key="8">
    <source>
        <dbReference type="PROSITE" id="PS50842"/>
    </source>
</evidence>
<dbReference type="Pfam" id="PF03330">
    <property type="entry name" value="DPBB_1"/>
    <property type="match status" value="1"/>
</dbReference>
<dbReference type="SUPFAM" id="SSF49590">
    <property type="entry name" value="PHL pollen allergen"/>
    <property type="match status" value="1"/>
</dbReference>
<dbReference type="PROSITE" id="PS50843">
    <property type="entry name" value="EXPANSIN_CBD"/>
    <property type="match status" value="1"/>
</dbReference>
<evidence type="ECO:0000256" key="4">
    <source>
        <dbReference type="ARBA" id="ARBA00022729"/>
    </source>
</evidence>
<keyword evidence="2 7" id="KW-0134">Cell wall</keyword>
<keyword evidence="5" id="KW-0472">Membrane</keyword>
<organism evidence="10 11">
    <name type="scientific">Arabis nemorensis</name>
    <dbReference type="NCBI Taxonomy" id="586526"/>
    <lineage>
        <taxon>Eukaryota</taxon>
        <taxon>Viridiplantae</taxon>
        <taxon>Streptophyta</taxon>
        <taxon>Embryophyta</taxon>
        <taxon>Tracheophyta</taxon>
        <taxon>Spermatophyta</taxon>
        <taxon>Magnoliopsida</taxon>
        <taxon>eudicotyledons</taxon>
        <taxon>Gunneridae</taxon>
        <taxon>Pentapetalae</taxon>
        <taxon>rosids</taxon>
        <taxon>malvids</taxon>
        <taxon>Brassicales</taxon>
        <taxon>Brassicaceae</taxon>
        <taxon>Arabideae</taxon>
        <taxon>Arabis</taxon>
    </lineage>
</organism>
<dbReference type="AlphaFoldDB" id="A0A565CIH5"/>
<reference evidence="10" key="1">
    <citation type="submission" date="2019-07" db="EMBL/GenBank/DDBJ databases">
        <authorList>
            <person name="Dittberner H."/>
        </authorList>
    </citation>
    <scope>NUCLEOTIDE SEQUENCE [LARGE SCALE GENOMIC DNA]</scope>
</reference>
<accession>A0A565CIH5</accession>
<dbReference type="FunFam" id="2.40.40.10:FF:000001">
    <property type="entry name" value="Expansin"/>
    <property type="match status" value="1"/>
</dbReference>
<evidence type="ECO:0000259" key="9">
    <source>
        <dbReference type="PROSITE" id="PS50843"/>
    </source>
</evidence>
<dbReference type="InterPro" id="IPR007118">
    <property type="entry name" value="Expan_Lol_pI"/>
</dbReference>
<dbReference type="Pfam" id="PF01357">
    <property type="entry name" value="Expansin_C"/>
    <property type="match status" value="1"/>
</dbReference>
<dbReference type="InterPro" id="IPR036908">
    <property type="entry name" value="RlpA-like_sf"/>
</dbReference>
<keyword evidence="11" id="KW-1185">Reference proteome</keyword>
<dbReference type="SMART" id="SM00837">
    <property type="entry name" value="DPBB_1"/>
    <property type="match status" value="1"/>
</dbReference>
<dbReference type="InterPro" id="IPR009009">
    <property type="entry name" value="RlpA-like_DPBB"/>
</dbReference>
<keyword evidence="4 7" id="KW-0732">Signal</keyword>
<dbReference type="PRINTS" id="PR01225">
    <property type="entry name" value="EXPANSNFAMLY"/>
</dbReference>
<feature type="domain" description="Expansin-like CBD" evidence="9">
    <location>
        <begin position="173"/>
        <end position="253"/>
    </location>
</feature>
<dbReference type="GO" id="GO:0016020">
    <property type="term" value="C:membrane"/>
    <property type="evidence" value="ECO:0007669"/>
    <property type="project" value="UniProtKB-SubCell"/>
</dbReference>
<dbReference type="InterPro" id="IPR036749">
    <property type="entry name" value="Expansin_CBD_sf"/>
</dbReference>
<proteinExistence type="inferred from homology"/>
<feature type="chain" id="PRO_5022263523" description="Expansin" evidence="7">
    <location>
        <begin position="28"/>
        <end position="256"/>
    </location>
</feature>
<dbReference type="SUPFAM" id="SSF50685">
    <property type="entry name" value="Barwin-like endoglucanases"/>
    <property type="match status" value="1"/>
</dbReference>
<dbReference type="EMBL" id="CABITT030000008">
    <property type="protein sequence ID" value="VVB13311.1"/>
    <property type="molecule type" value="Genomic_DNA"/>
</dbReference>
<feature type="domain" description="Expansin-like EG45" evidence="8">
    <location>
        <begin position="51"/>
        <end position="163"/>
    </location>
</feature>
<keyword evidence="3 7" id="KW-0964">Secreted</keyword>
<comment type="caution">
    <text evidence="10">The sequence shown here is derived from an EMBL/GenBank/DDBJ whole genome shotgun (WGS) entry which is preliminary data.</text>
</comment>
<comment type="similarity">
    <text evidence="1 7">Belongs to the expansin family. Expansin A subfamily.</text>
</comment>
<dbReference type="GO" id="GO:0009664">
    <property type="term" value="P:plant-type cell wall organization"/>
    <property type="evidence" value="ECO:0007669"/>
    <property type="project" value="InterPro"/>
</dbReference>
<evidence type="ECO:0000256" key="6">
    <source>
        <dbReference type="ARBA" id="ARBA00023316"/>
    </source>
</evidence>
<dbReference type="Proteomes" id="UP000489600">
    <property type="component" value="Unassembled WGS sequence"/>
</dbReference>
<dbReference type="OrthoDB" id="5823761at2759"/>
<dbReference type="InterPro" id="IPR007117">
    <property type="entry name" value="Expansin_CBD"/>
</dbReference>
<dbReference type="PRINTS" id="PR01226">
    <property type="entry name" value="EXPANSIN"/>
</dbReference>
<dbReference type="GO" id="GO:0009653">
    <property type="term" value="P:anatomical structure morphogenesis"/>
    <property type="evidence" value="ECO:0007669"/>
    <property type="project" value="UniProtKB-ARBA"/>
</dbReference>
<evidence type="ECO:0000256" key="7">
    <source>
        <dbReference type="RuleBase" id="RU365023"/>
    </source>
</evidence>
<evidence type="ECO:0000256" key="2">
    <source>
        <dbReference type="ARBA" id="ARBA00022512"/>
    </source>
</evidence>
<dbReference type="CDD" id="cd22274">
    <property type="entry name" value="DPBB_EXPA_N"/>
    <property type="match status" value="1"/>
</dbReference>
<evidence type="ECO:0000313" key="10">
    <source>
        <dbReference type="EMBL" id="VVB13311.1"/>
    </source>
</evidence>
<dbReference type="InterPro" id="IPR002963">
    <property type="entry name" value="Expansin"/>
</dbReference>
<evidence type="ECO:0000313" key="11">
    <source>
        <dbReference type="Proteomes" id="UP000489600"/>
    </source>
</evidence>
<dbReference type="PROSITE" id="PS50842">
    <property type="entry name" value="EXPANSIN_EG45"/>
    <property type="match status" value="1"/>
</dbReference>
<dbReference type="InterPro" id="IPR007112">
    <property type="entry name" value="Expansin/allergen_DPBB_dom"/>
</dbReference>
<name>A0A565CIH5_9BRAS</name>
<evidence type="ECO:0000256" key="1">
    <source>
        <dbReference type="ARBA" id="ARBA00005392"/>
    </source>
</evidence>